<keyword evidence="3" id="KW-0998">Cell outer membrane</keyword>
<dbReference type="SUPFAM" id="SSF56935">
    <property type="entry name" value="Porins"/>
    <property type="match status" value="1"/>
</dbReference>
<dbReference type="GO" id="GO:0030246">
    <property type="term" value="F:carbohydrate binding"/>
    <property type="evidence" value="ECO:0007669"/>
    <property type="project" value="InterPro"/>
</dbReference>
<dbReference type="Pfam" id="PF14905">
    <property type="entry name" value="OMP_b-brl_3"/>
    <property type="match status" value="1"/>
</dbReference>
<evidence type="ECO:0000313" key="6">
    <source>
        <dbReference type="EMBL" id="GHC64120.1"/>
    </source>
</evidence>
<evidence type="ECO:0000259" key="5">
    <source>
        <dbReference type="Pfam" id="PF14905"/>
    </source>
</evidence>
<dbReference type="Gene3D" id="2.40.170.20">
    <property type="entry name" value="TonB-dependent receptor, beta-barrel domain"/>
    <property type="match status" value="1"/>
</dbReference>
<evidence type="ECO:0000256" key="2">
    <source>
        <dbReference type="ARBA" id="ARBA00023136"/>
    </source>
</evidence>
<dbReference type="InterPro" id="IPR041700">
    <property type="entry name" value="OMP_b-brl_3"/>
</dbReference>
<dbReference type="RefSeq" id="WP_189572926.1">
    <property type="nucleotide sequence ID" value="NZ_BMXI01000017.1"/>
</dbReference>
<dbReference type="PANTHER" id="PTHR40980">
    <property type="entry name" value="PLUG DOMAIN-CONTAINING PROTEIN"/>
    <property type="match status" value="1"/>
</dbReference>
<evidence type="ECO:0000256" key="1">
    <source>
        <dbReference type="ARBA" id="ARBA00004442"/>
    </source>
</evidence>
<dbReference type="Pfam" id="PF13715">
    <property type="entry name" value="CarbopepD_reg_2"/>
    <property type="match status" value="1"/>
</dbReference>
<comment type="subcellular location">
    <subcellularLocation>
        <location evidence="1">Cell outer membrane</location>
    </subcellularLocation>
</comment>
<dbReference type="InterPro" id="IPR037066">
    <property type="entry name" value="Plug_dom_sf"/>
</dbReference>
<evidence type="ECO:0000313" key="7">
    <source>
        <dbReference type="Proteomes" id="UP000644507"/>
    </source>
</evidence>
<dbReference type="EMBL" id="BMXI01000017">
    <property type="protein sequence ID" value="GHC64120.1"/>
    <property type="molecule type" value="Genomic_DNA"/>
</dbReference>
<comment type="caution">
    <text evidence="6">The sequence shown here is derived from an EMBL/GenBank/DDBJ whole genome shotgun (WGS) entry which is preliminary data.</text>
</comment>
<accession>A0A918WNT2</accession>
<keyword evidence="2" id="KW-0472">Membrane</keyword>
<gene>
    <name evidence="6" type="ORF">GCM10007100_34720</name>
</gene>
<feature type="region of interest" description="Disordered" evidence="4">
    <location>
        <begin position="67"/>
        <end position="138"/>
    </location>
</feature>
<protein>
    <recommendedName>
        <fullName evidence="5">Outer membrane protein beta-barrel domain-containing protein</fullName>
    </recommendedName>
</protein>
<dbReference type="Proteomes" id="UP000644507">
    <property type="component" value="Unassembled WGS sequence"/>
</dbReference>
<organism evidence="6 7">
    <name type="scientific">Roseibacillus persicicus</name>
    <dbReference type="NCBI Taxonomy" id="454148"/>
    <lineage>
        <taxon>Bacteria</taxon>
        <taxon>Pseudomonadati</taxon>
        <taxon>Verrucomicrobiota</taxon>
        <taxon>Verrucomicrobiia</taxon>
        <taxon>Verrucomicrobiales</taxon>
        <taxon>Verrucomicrobiaceae</taxon>
        <taxon>Roseibacillus</taxon>
    </lineage>
</organism>
<proteinExistence type="predicted"/>
<dbReference type="InterPro" id="IPR013784">
    <property type="entry name" value="Carb-bd-like_fold"/>
</dbReference>
<name>A0A918WNT2_9BACT</name>
<dbReference type="GO" id="GO:0009279">
    <property type="term" value="C:cell outer membrane"/>
    <property type="evidence" value="ECO:0007669"/>
    <property type="project" value="UniProtKB-SubCell"/>
</dbReference>
<feature type="compositionally biased region" description="Acidic residues" evidence="4">
    <location>
        <begin position="71"/>
        <end position="138"/>
    </location>
</feature>
<keyword evidence="7" id="KW-1185">Reference proteome</keyword>
<evidence type="ECO:0000256" key="3">
    <source>
        <dbReference type="ARBA" id="ARBA00023237"/>
    </source>
</evidence>
<reference evidence="6" key="2">
    <citation type="submission" date="2020-09" db="EMBL/GenBank/DDBJ databases">
        <authorList>
            <person name="Sun Q."/>
            <person name="Kim S."/>
        </authorList>
    </citation>
    <scope>NUCLEOTIDE SEQUENCE</scope>
    <source>
        <strain evidence="6">KCTC 12988</strain>
    </source>
</reference>
<reference evidence="6" key="1">
    <citation type="journal article" date="2014" name="Int. J. Syst. Evol. Microbiol.">
        <title>Complete genome sequence of Corynebacterium casei LMG S-19264T (=DSM 44701T), isolated from a smear-ripened cheese.</title>
        <authorList>
            <consortium name="US DOE Joint Genome Institute (JGI-PGF)"/>
            <person name="Walter F."/>
            <person name="Albersmeier A."/>
            <person name="Kalinowski J."/>
            <person name="Ruckert C."/>
        </authorList>
    </citation>
    <scope>NUCLEOTIDE SEQUENCE</scope>
    <source>
        <strain evidence="6">KCTC 12988</strain>
    </source>
</reference>
<dbReference type="AlphaFoldDB" id="A0A918WNT2"/>
<dbReference type="Gene3D" id="2.170.130.10">
    <property type="entry name" value="TonB-dependent receptor, plug domain"/>
    <property type="match status" value="1"/>
</dbReference>
<dbReference type="InterPro" id="IPR036942">
    <property type="entry name" value="Beta-barrel_TonB_sf"/>
</dbReference>
<sequence length="1242" mass="135580">MQQSSDDGKTPVISSIRFSDSGKGMMLLLGLASSFFVPYSIGEETVEAAEVSREERQAAFQEEVAELVGGEPEEVSEEVPVEEVSLENLEEEHDESAEELVEEGSEADEPAELNEEEAVAESELNDDETDAEAETEAETEAIAEEGEQVGVDEALVLEEEGEEVPLPEQNDQPSEKDAATLLPELEGTGIIKGEVFGPSGEGLPGVVVSIPSIDRSTRADQEGFFGFADLPAAELVVQFNKLGYKVSSRTLVLKEGESVSISQALEEQPVEFDNGEYEMDEVEVVGEYVEEEKFELKIDTLSTDTKLTAGITEAEFTKSAVSDAGDAVAKVSGANIVDGKFAVVRGLADRYVTTTFNGGAVASAVPDRKAIQLDLFPTSVIRGIDVGKTYDTRQIGDFGGAAIDIKTKLFPEERILKFKTKATYLSELPDEVQVMGDQDLGFFGSIENTINPDQLLTIDESSGGLRLPQGVLTLPVNGTAAEQAAAQNRIDEALFSWNALHKTRDLNSVGDDAQHPLSHSLTFGDTFELSPGIRMGLVLAGAQSSGDSYNETVRTDSFASSSWYEQQYSRNREWSAYGSVGLELGEYHTLQATYFRKHVAEQNVTLGSDLVDPDGKGFGNTDNYGQIQNLLGAAGDLLGGFVEITPVERDMEIVQLGGSHQLGERAPKLSWSYTDASASESRPDTSLMNYSSIVFDSPELIQFAEDRTNRVIDLFTNGLNLSERPSSIDELRAVVDSMGLSQAVVDNQLRQAGVPTLDTSREQIDTLVLLPYRGGSSAGTGNTIVRNIQTVEEVSEDASLDLEFPFYFEDDSEERGFKFGIGGRHNDRQRKNRGLIYNLNIERQNDANTSPEGIPADELLANVPGTNLTLGEALLLNPSLISDYFTGVTSTGAFYGDGSVGAGNLLGQILNNVDATHEISGLYLTGDFFFDNWFVRGGLRYESEKREASYVDPRPLVLPAEIDPPPTLEETVFLPAVTFGTKLFDERLSLIAAWSRTVSRPTFYEWVPTRSLELTSGLVRNGNPLLENSSITNFDLGADLQLNDSSLLRVGVFRKNIQDPIIETRGEVSGEAAINYNNGQEGILQGLELELDIDDIGPFSLTTNVTYIDAELSYLDSVGANVLSERFPYQPRIIMNFNLGYESEEKDFGVNLVYNFTGEYLTTVRTDVTDANLKQNALHTFDLVVRKDFDFFGDSTFSLVGGVKNLFATRKELTFDGGGSDGTVFGRENRDRAYFFEGSVSF</sequence>
<dbReference type="SUPFAM" id="SSF49452">
    <property type="entry name" value="Starch-binding domain-like"/>
    <property type="match status" value="1"/>
</dbReference>
<evidence type="ECO:0000256" key="4">
    <source>
        <dbReference type="SAM" id="MobiDB-lite"/>
    </source>
</evidence>
<feature type="domain" description="Outer membrane protein beta-barrel" evidence="5">
    <location>
        <begin position="911"/>
        <end position="1225"/>
    </location>
</feature>
<dbReference type="PANTHER" id="PTHR40980:SF4">
    <property type="entry name" value="TONB-DEPENDENT RECEPTOR-LIKE BETA-BARREL DOMAIN-CONTAINING PROTEIN"/>
    <property type="match status" value="1"/>
</dbReference>
<dbReference type="Gene3D" id="2.60.40.1120">
    <property type="entry name" value="Carboxypeptidase-like, regulatory domain"/>
    <property type="match status" value="1"/>
</dbReference>